<dbReference type="PROSITE" id="PS51704">
    <property type="entry name" value="GP_PDE"/>
    <property type="match status" value="1"/>
</dbReference>
<evidence type="ECO:0000256" key="11">
    <source>
        <dbReference type="ARBA" id="ARBA00048580"/>
    </source>
</evidence>
<dbReference type="AlphaFoldDB" id="A0AAN8NQP3"/>
<dbReference type="PANTHER" id="PTHR42758">
    <property type="entry name" value="PHOSPHATIDYLGLYCEROL PHOSPHOLIPASE C"/>
    <property type="match status" value="1"/>
</dbReference>
<evidence type="ECO:0000256" key="7">
    <source>
        <dbReference type="ARBA" id="ARBA00023136"/>
    </source>
</evidence>
<evidence type="ECO:0000256" key="8">
    <source>
        <dbReference type="ARBA" id="ARBA00036083"/>
    </source>
</evidence>
<keyword evidence="6" id="KW-0443">Lipid metabolism</keyword>
<organism evidence="14 15">
    <name type="scientific">Polyplax serrata</name>
    <name type="common">Common mouse louse</name>
    <dbReference type="NCBI Taxonomy" id="468196"/>
    <lineage>
        <taxon>Eukaryota</taxon>
        <taxon>Metazoa</taxon>
        <taxon>Ecdysozoa</taxon>
        <taxon>Arthropoda</taxon>
        <taxon>Hexapoda</taxon>
        <taxon>Insecta</taxon>
        <taxon>Pterygota</taxon>
        <taxon>Neoptera</taxon>
        <taxon>Paraneoptera</taxon>
        <taxon>Psocodea</taxon>
        <taxon>Troctomorpha</taxon>
        <taxon>Phthiraptera</taxon>
        <taxon>Anoplura</taxon>
        <taxon>Polyplacidae</taxon>
        <taxon>Polyplax</taxon>
    </lineage>
</organism>
<evidence type="ECO:0000256" key="5">
    <source>
        <dbReference type="ARBA" id="ARBA00022989"/>
    </source>
</evidence>
<dbReference type="GO" id="GO:0004622">
    <property type="term" value="F:phosphatidylcholine lysophospholipase activity"/>
    <property type="evidence" value="ECO:0007669"/>
    <property type="project" value="TreeGrafter"/>
</dbReference>
<feature type="domain" description="GP-PDE" evidence="13">
    <location>
        <begin position="1"/>
        <end position="272"/>
    </location>
</feature>
<keyword evidence="5" id="KW-1133">Transmembrane helix</keyword>
<evidence type="ECO:0000256" key="1">
    <source>
        <dbReference type="ARBA" id="ARBA00004370"/>
    </source>
</evidence>
<dbReference type="PANTHER" id="PTHR42758:SF2">
    <property type="entry name" value="PHOSPHATIDYLGLYCEROL PHOSPHOLIPASE C"/>
    <property type="match status" value="1"/>
</dbReference>
<comment type="catalytic activity">
    <reaction evidence="8">
        <text>1-O-hexadecyl-sn-glycero-3-phosphocholine + H2O = 1-O-hexadecyl-sn-glycero-3-phosphate + choline + H(+)</text>
        <dbReference type="Rhea" id="RHEA:41143"/>
        <dbReference type="ChEBI" id="CHEBI:15354"/>
        <dbReference type="ChEBI" id="CHEBI:15377"/>
        <dbReference type="ChEBI" id="CHEBI:15378"/>
        <dbReference type="ChEBI" id="CHEBI:64496"/>
        <dbReference type="ChEBI" id="CHEBI:77580"/>
    </reaction>
    <physiologicalReaction direction="left-to-right" evidence="8">
        <dbReference type="Rhea" id="RHEA:41144"/>
    </physiologicalReaction>
</comment>
<evidence type="ECO:0000313" key="15">
    <source>
        <dbReference type="Proteomes" id="UP001372834"/>
    </source>
</evidence>
<sequence length="285" mass="33160">MNSYQGAGENYENTMVAFRRSVALGTDMLELDVHLTKDNLVVVSHDQNLLRSTGINKNIADLNYEEIPLLKEKLNLDFDPDCSFCGSGLKEERKFPLLQEVFENFPNLPVNIDIKVNSDKLIQEVSRLIKFYNREQFTVWGNFDNQITTKCFNENPNVHLLFSMTRVIHLVLLLYSGLLPFYPIKESHLEIFLPSVYLRSKTGLKENVMLHKFLVKAMDLILLRPALFSHLRRRGIQTYVWVLNYDDEFRKAFELGVDGVMTDYPTKLKRFLTENPQYSSTSIKH</sequence>
<keyword evidence="7" id="KW-0472">Membrane</keyword>
<evidence type="ECO:0000256" key="4">
    <source>
        <dbReference type="ARBA" id="ARBA00022801"/>
    </source>
</evidence>
<dbReference type="Pfam" id="PF03009">
    <property type="entry name" value="GDPD"/>
    <property type="match status" value="1"/>
</dbReference>
<evidence type="ECO:0000313" key="14">
    <source>
        <dbReference type="EMBL" id="KAK6625412.1"/>
    </source>
</evidence>
<dbReference type="CDD" id="cd08612">
    <property type="entry name" value="GDPD_GDE4"/>
    <property type="match status" value="1"/>
</dbReference>
<keyword evidence="4" id="KW-0378">Hydrolase</keyword>
<evidence type="ECO:0000256" key="12">
    <source>
        <dbReference type="ARBA" id="ARBA00048947"/>
    </source>
</evidence>
<comment type="catalytic activity">
    <reaction evidence="12">
        <text>N,1-di-(9Z-octadecenoyl)-sn-glycero-3-phosphoethanolamine + H2O = N-(9Z-octadecenoyl) ethanolamine + 1-(9Z-octadecenoyl)-sn-glycero-3-phosphate + H(+)</text>
        <dbReference type="Rhea" id="RHEA:56460"/>
        <dbReference type="ChEBI" id="CHEBI:15377"/>
        <dbReference type="ChEBI" id="CHEBI:15378"/>
        <dbReference type="ChEBI" id="CHEBI:71466"/>
        <dbReference type="ChEBI" id="CHEBI:74544"/>
        <dbReference type="ChEBI" id="CHEBI:85222"/>
    </reaction>
    <physiologicalReaction direction="left-to-right" evidence="12">
        <dbReference type="Rhea" id="RHEA:56461"/>
    </physiologicalReaction>
</comment>
<dbReference type="Proteomes" id="UP001372834">
    <property type="component" value="Unassembled WGS sequence"/>
</dbReference>
<reference evidence="14 15" key="1">
    <citation type="submission" date="2023-10" db="EMBL/GenBank/DDBJ databases">
        <title>Genomes of two closely related lineages of the louse Polyplax serrata with different host specificities.</title>
        <authorList>
            <person name="Martinu J."/>
            <person name="Tarabai H."/>
            <person name="Stefka J."/>
            <person name="Hypsa V."/>
        </authorList>
    </citation>
    <scope>NUCLEOTIDE SEQUENCE [LARGE SCALE GENOMIC DNA]</scope>
    <source>
        <strain evidence="14">HR10_N</strain>
    </source>
</reference>
<dbReference type="GO" id="GO:0046475">
    <property type="term" value="P:glycerophospholipid catabolic process"/>
    <property type="evidence" value="ECO:0007669"/>
    <property type="project" value="TreeGrafter"/>
</dbReference>
<evidence type="ECO:0000256" key="2">
    <source>
        <dbReference type="ARBA" id="ARBA00007277"/>
    </source>
</evidence>
<evidence type="ECO:0000256" key="3">
    <source>
        <dbReference type="ARBA" id="ARBA00022692"/>
    </source>
</evidence>
<gene>
    <name evidence="14" type="ORF">RUM43_005710</name>
</gene>
<protein>
    <recommendedName>
        <fullName evidence="13">GP-PDE domain-containing protein</fullName>
    </recommendedName>
</protein>
<dbReference type="GO" id="GO:0005789">
    <property type="term" value="C:endoplasmic reticulum membrane"/>
    <property type="evidence" value="ECO:0007669"/>
    <property type="project" value="TreeGrafter"/>
</dbReference>
<dbReference type="Gene3D" id="3.20.20.190">
    <property type="entry name" value="Phosphatidylinositol (PI) phosphodiesterase"/>
    <property type="match status" value="1"/>
</dbReference>
<comment type="catalytic activity">
    <reaction evidence="11">
        <text>1-O-(1Z-octadecenyl)-sn-glycero-3-phospho-N-hexadecanoyl-ethanolamine + H2O = 1-O-(1Z-octadecenyl)-sn-glycero-3-phosphate + N-hexadecanoylethanolamine + H(+)</text>
        <dbReference type="Rhea" id="RHEA:53184"/>
        <dbReference type="ChEBI" id="CHEBI:15377"/>
        <dbReference type="ChEBI" id="CHEBI:15378"/>
        <dbReference type="ChEBI" id="CHEBI:71464"/>
        <dbReference type="ChEBI" id="CHEBI:137009"/>
        <dbReference type="ChEBI" id="CHEBI:137017"/>
    </reaction>
    <physiologicalReaction direction="left-to-right" evidence="11">
        <dbReference type="Rhea" id="RHEA:53185"/>
    </physiologicalReaction>
</comment>
<comment type="catalytic activity">
    <reaction evidence="9">
        <text>N-(5Z,8Z,11Z,14Z-eicosatetraenoyl)-1-(9Z-octadecenoyl)-sn-glycero-3-phosphoethanolamine + H2O = N-(5Z,8Z,11Z,14Z-eicosatetraenoyl)-ethanolamine + 1-(9Z-octadecenoyl)-sn-glycero-3-phosphate + H(+)</text>
        <dbReference type="Rhea" id="RHEA:45544"/>
        <dbReference type="ChEBI" id="CHEBI:2700"/>
        <dbReference type="ChEBI" id="CHEBI:15377"/>
        <dbReference type="ChEBI" id="CHEBI:15378"/>
        <dbReference type="ChEBI" id="CHEBI:74544"/>
        <dbReference type="ChEBI" id="CHEBI:85223"/>
    </reaction>
    <physiologicalReaction direction="left-to-right" evidence="9">
        <dbReference type="Rhea" id="RHEA:45545"/>
    </physiologicalReaction>
</comment>
<dbReference type="GO" id="GO:0008081">
    <property type="term" value="F:phosphoric diester hydrolase activity"/>
    <property type="evidence" value="ECO:0007669"/>
    <property type="project" value="InterPro"/>
</dbReference>
<comment type="subcellular location">
    <subcellularLocation>
        <location evidence="1">Membrane</location>
    </subcellularLocation>
</comment>
<dbReference type="EMBL" id="JAWJWE010000037">
    <property type="protein sequence ID" value="KAK6625412.1"/>
    <property type="molecule type" value="Genomic_DNA"/>
</dbReference>
<dbReference type="InterPro" id="IPR017946">
    <property type="entry name" value="PLC-like_Pdiesterase_TIM-brl"/>
</dbReference>
<name>A0AAN8NQP3_POLSC</name>
<comment type="similarity">
    <text evidence="2">Belongs to the glycerophosphoryl diester phosphodiesterase family.</text>
</comment>
<dbReference type="SUPFAM" id="SSF51695">
    <property type="entry name" value="PLC-like phosphodiesterases"/>
    <property type="match status" value="1"/>
</dbReference>
<proteinExistence type="inferred from homology"/>
<dbReference type="InterPro" id="IPR052271">
    <property type="entry name" value="GDPD-Related"/>
</dbReference>
<comment type="caution">
    <text evidence="14">The sequence shown here is derived from an EMBL/GenBank/DDBJ whole genome shotgun (WGS) entry which is preliminary data.</text>
</comment>
<keyword evidence="3" id="KW-0812">Transmembrane</keyword>
<accession>A0AAN8NQP3</accession>
<evidence type="ECO:0000259" key="13">
    <source>
        <dbReference type="PROSITE" id="PS51704"/>
    </source>
</evidence>
<dbReference type="InterPro" id="IPR030395">
    <property type="entry name" value="GP_PDE_dom"/>
</dbReference>
<evidence type="ECO:0000256" key="10">
    <source>
        <dbReference type="ARBA" id="ARBA00047538"/>
    </source>
</evidence>
<comment type="catalytic activity">
    <reaction evidence="10">
        <text>N-hexadecanoyl-1-(9Z-octadecenoyl)-sn-glycero-3-phosphoethanolamine + H2O = N-hexadecanoylethanolamine + 1-(9Z-octadecenoyl)-sn-glycero-3-phosphate + H(+)</text>
        <dbReference type="Rhea" id="RHEA:53168"/>
        <dbReference type="ChEBI" id="CHEBI:15377"/>
        <dbReference type="ChEBI" id="CHEBI:15378"/>
        <dbReference type="ChEBI" id="CHEBI:71464"/>
        <dbReference type="ChEBI" id="CHEBI:74544"/>
        <dbReference type="ChEBI" id="CHEBI:85217"/>
    </reaction>
    <physiologicalReaction direction="left-to-right" evidence="10">
        <dbReference type="Rhea" id="RHEA:53169"/>
    </physiologicalReaction>
</comment>
<evidence type="ECO:0000256" key="9">
    <source>
        <dbReference type="ARBA" id="ARBA00047392"/>
    </source>
</evidence>
<evidence type="ECO:0000256" key="6">
    <source>
        <dbReference type="ARBA" id="ARBA00023098"/>
    </source>
</evidence>